<dbReference type="PRINTS" id="PR00304">
    <property type="entry name" value="TCOMPLEXTCP1"/>
</dbReference>
<organism evidence="7 8">
    <name type="scientific">Halohasta litorea</name>
    <dbReference type="NCBI Taxonomy" id="869891"/>
    <lineage>
        <taxon>Archaea</taxon>
        <taxon>Methanobacteriati</taxon>
        <taxon>Methanobacteriota</taxon>
        <taxon>Stenosarchaea group</taxon>
        <taxon>Halobacteria</taxon>
        <taxon>Halobacteriales</taxon>
        <taxon>Haloferacaceae</taxon>
        <taxon>Halohasta</taxon>
    </lineage>
</organism>
<reference evidence="7 8" key="1">
    <citation type="journal article" date="2019" name="Int. J. Syst. Evol. Microbiol.">
        <title>The Global Catalogue of Microorganisms (GCM) 10K type strain sequencing project: providing services to taxonomists for standard genome sequencing and annotation.</title>
        <authorList>
            <consortium name="The Broad Institute Genomics Platform"/>
            <consortium name="The Broad Institute Genome Sequencing Center for Infectious Disease"/>
            <person name="Wu L."/>
            <person name="Ma J."/>
        </authorList>
    </citation>
    <scope>NUCLEOTIDE SEQUENCE [LARGE SCALE GENOMIC DNA]</scope>
    <source>
        <strain evidence="7 8">CGMCC 1.10593</strain>
    </source>
</reference>
<dbReference type="EMBL" id="JBHUDM010000002">
    <property type="protein sequence ID" value="MFD1641713.1"/>
    <property type="molecule type" value="Genomic_DNA"/>
</dbReference>
<dbReference type="SUPFAM" id="SSF52029">
    <property type="entry name" value="GroEL apical domain-like"/>
    <property type="match status" value="1"/>
</dbReference>
<dbReference type="NCBIfam" id="NF041083">
    <property type="entry name" value="thermosome_beta"/>
    <property type="match status" value="1"/>
</dbReference>
<dbReference type="Gene3D" id="3.30.260.10">
    <property type="entry name" value="TCP-1-like chaperonin intermediate domain"/>
    <property type="match status" value="1"/>
</dbReference>
<dbReference type="InterPro" id="IPR027410">
    <property type="entry name" value="TCP-1-like_intermed_sf"/>
</dbReference>
<gene>
    <name evidence="7" type="primary">thsB</name>
    <name evidence="7" type="ORF">ACFSBW_07485</name>
</gene>
<feature type="region of interest" description="Disordered" evidence="6">
    <location>
        <begin position="1"/>
        <end position="20"/>
    </location>
</feature>
<dbReference type="InterPro" id="IPR002423">
    <property type="entry name" value="Cpn60/GroEL/TCP-1"/>
</dbReference>
<evidence type="ECO:0000256" key="5">
    <source>
        <dbReference type="RuleBase" id="RU004187"/>
    </source>
</evidence>
<dbReference type="AlphaFoldDB" id="A0ABD6D6W0"/>
<evidence type="ECO:0000256" key="1">
    <source>
        <dbReference type="ARBA" id="ARBA00008020"/>
    </source>
</evidence>
<dbReference type="Pfam" id="PF00118">
    <property type="entry name" value="Cpn60_TCP1"/>
    <property type="match status" value="1"/>
</dbReference>
<evidence type="ECO:0000256" key="4">
    <source>
        <dbReference type="ARBA" id="ARBA00023186"/>
    </source>
</evidence>
<dbReference type="InterPro" id="IPR027409">
    <property type="entry name" value="GroEL-like_apical_dom_sf"/>
</dbReference>
<keyword evidence="4 5" id="KW-0143">Chaperone</keyword>
<feature type="compositionally biased region" description="Basic and acidic residues" evidence="6">
    <location>
        <begin position="523"/>
        <end position="541"/>
    </location>
</feature>
<evidence type="ECO:0000256" key="2">
    <source>
        <dbReference type="ARBA" id="ARBA00022741"/>
    </source>
</evidence>
<dbReference type="GO" id="GO:0005524">
    <property type="term" value="F:ATP binding"/>
    <property type="evidence" value="ECO:0007669"/>
    <property type="project" value="UniProtKB-KW"/>
</dbReference>
<comment type="similarity">
    <text evidence="1 5">Belongs to the TCP-1 chaperonin family.</text>
</comment>
<dbReference type="SUPFAM" id="SSF48592">
    <property type="entry name" value="GroEL equatorial domain-like"/>
    <property type="match status" value="1"/>
</dbReference>
<dbReference type="InterPro" id="IPR053374">
    <property type="entry name" value="TCP-1_chaperonin"/>
</dbReference>
<evidence type="ECO:0000313" key="7">
    <source>
        <dbReference type="EMBL" id="MFD1641713.1"/>
    </source>
</evidence>
<comment type="caution">
    <text evidence="7">The sequence shown here is derived from an EMBL/GenBank/DDBJ whole genome shotgun (WGS) entry which is preliminary data.</text>
</comment>
<name>A0ABD6D6W0_9EURY</name>
<feature type="compositionally biased region" description="Polar residues" evidence="6">
    <location>
        <begin position="1"/>
        <end position="19"/>
    </location>
</feature>
<evidence type="ECO:0000313" key="8">
    <source>
        <dbReference type="Proteomes" id="UP001597052"/>
    </source>
</evidence>
<accession>A0ABD6D6W0</accession>
<dbReference type="PANTHER" id="PTHR11353">
    <property type="entry name" value="CHAPERONIN"/>
    <property type="match status" value="1"/>
</dbReference>
<dbReference type="Gene3D" id="1.10.560.10">
    <property type="entry name" value="GroEL-like equatorial domain"/>
    <property type="match status" value="1"/>
</dbReference>
<dbReference type="SUPFAM" id="SSF54849">
    <property type="entry name" value="GroEL-intermediate domain like"/>
    <property type="match status" value="1"/>
</dbReference>
<sequence>MSSINDSVSHTQSDESGQSPLKAGIALAETVHSTLGPNGMDKMLIDDRGRVVVTNDGARVLDRLDITEPIGRVLKHTVQRHQQWVGDGSTTTLLLIGELLSAARSLQEDGLHPTTIVDGYYQATMCAREQLLEYAHSIDPADDDVLQAVATTAVTGRWDDQSTDRFGSLALSALRAVDFEPTRLAISAYPGGELRDSRVIDGLLVDLDSSSTTIDLLDAREFRTVSAPRIALIGSELAVDAPTGVETLSISDADQAAAFRSHDQQVRDGIVDRLQEVGATVVCCQKSIDQGIRATLAAAGILTVERTRQDEFDTIAQSTGATAVQSVEELTPEALGRAESVQQRTFGTTDTLLLRGCSGQSQATLLLRGGTPHVSDEMERILQTATAVVTQAAHDGSVVPGGAASAMAISQELSQFAETVSGREQLAVRAFGEAVAQIPRVLATNAGANPIDTLAALRTKHDAGATTVGIDPSGSTREMVGAGVVEPRTVFDRCLVTALEAAATLLRIDSVRVSEESPPAATHDSHTGHSHDSHPGHDHGNGSHAGGYPWALSH</sequence>
<evidence type="ECO:0000256" key="3">
    <source>
        <dbReference type="ARBA" id="ARBA00022840"/>
    </source>
</evidence>
<dbReference type="RefSeq" id="WP_256396688.1">
    <property type="nucleotide sequence ID" value="NZ_JANHDJ010000005.1"/>
</dbReference>
<dbReference type="Proteomes" id="UP001597052">
    <property type="component" value="Unassembled WGS sequence"/>
</dbReference>
<proteinExistence type="inferred from homology"/>
<dbReference type="InterPro" id="IPR027413">
    <property type="entry name" value="GROEL-like_equatorial_sf"/>
</dbReference>
<keyword evidence="8" id="KW-1185">Reference proteome</keyword>
<keyword evidence="2 5" id="KW-0547">Nucleotide-binding</keyword>
<evidence type="ECO:0000256" key="6">
    <source>
        <dbReference type="SAM" id="MobiDB-lite"/>
    </source>
</evidence>
<keyword evidence="3 5" id="KW-0067">ATP-binding</keyword>
<dbReference type="InterPro" id="IPR017998">
    <property type="entry name" value="Chaperone_TCP-1"/>
</dbReference>
<protein>
    <submittedName>
        <fullName evidence="7">Thermosome subunit beta</fullName>
    </submittedName>
</protein>
<dbReference type="Gene3D" id="3.50.7.10">
    <property type="entry name" value="GroEL"/>
    <property type="match status" value="1"/>
</dbReference>
<feature type="region of interest" description="Disordered" evidence="6">
    <location>
        <begin position="514"/>
        <end position="554"/>
    </location>
</feature>